<evidence type="ECO:0000256" key="10">
    <source>
        <dbReference type="ARBA" id="ARBA00071747"/>
    </source>
</evidence>
<feature type="domain" description="ABC transporter" evidence="12">
    <location>
        <begin position="376"/>
        <end position="610"/>
    </location>
</feature>
<comment type="caution">
    <text evidence="14">The sequence shown here is derived from an EMBL/GenBank/DDBJ whole genome shotgun (WGS) entry which is preliminary data.</text>
</comment>
<dbReference type="Proteomes" id="UP000021053">
    <property type="component" value="Unassembled WGS sequence"/>
</dbReference>
<gene>
    <name evidence="14" type="ORF">CryarDRAFT_3270</name>
</gene>
<comment type="function">
    <text evidence="8">ABC transporter involved in fatty acid import. Transmembrane domains (TMD) form a pore in the membrane and the ATP-binding domain (NBD) is responsible for energy generation.</text>
</comment>
<dbReference type="Pfam" id="PF00005">
    <property type="entry name" value="ABC_tran"/>
    <property type="match status" value="1"/>
</dbReference>
<dbReference type="InterPro" id="IPR011527">
    <property type="entry name" value="ABC1_TM_dom"/>
</dbReference>
<dbReference type="InterPro" id="IPR039421">
    <property type="entry name" value="Type_1_exporter"/>
</dbReference>
<evidence type="ECO:0000256" key="1">
    <source>
        <dbReference type="ARBA" id="ARBA00004651"/>
    </source>
</evidence>
<keyword evidence="5" id="KW-0067">ATP-binding</keyword>
<feature type="transmembrane region" description="Helical" evidence="11">
    <location>
        <begin position="95"/>
        <end position="116"/>
    </location>
</feature>
<evidence type="ECO:0000256" key="9">
    <source>
        <dbReference type="ARBA" id="ARBA00061644"/>
    </source>
</evidence>
<keyword evidence="3 11" id="KW-0812">Transmembrane</keyword>
<dbReference type="PANTHER" id="PTHR43394">
    <property type="entry name" value="ATP-DEPENDENT PERMEASE MDL1, MITOCHONDRIAL"/>
    <property type="match status" value="1"/>
</dbReference>
<dbReference type="PANTHER" id="PTHR43394:SF1">
    <property type="entry name" value="ATP-BINDING CASSETTE SUB-FAMILY B MEMBER 10, MITOCHONDRIAL"/>
    <property type="match status" value="1"/>
</dbReference>
<evidence type="ECO:0000259" key="12">
    <source>
        <dbReference type="PROSITE" id="PS50893"/>
    </source>
</evidence>
<evidence type="ECO:0000256" key="3">
    <source>
        <dbReference type="ARBA" id="ARBA00022692"/>
    </source>
</evidence>
<dbReference type="PROSITE" id="PS50929">
    <property type="entry name" value="ABC_TM1F"/>
    <property type="match status" value="1"/>
</dbReference>
<evidence type="ECO:0000256" key="7">
    <source>
        <dbReference type="ARBA" id="ARBA00023136"/>
    </source>
</evidence>
<dbReference type="SUPFAM" id="SSF90123">
    <property type="entry name" value="ABC transporter transmembrane region"/>
    <property type="match status" value="1"/>
</dbReference>
<evidence type="ECO:0000256" key="6">
    <source>
        <dbReference type="ARBA" id="ARBA00022989"/>
    </source>
</evidence>
<dbReference type="HOGENOM" id="CLU_000604_84_3_11"/>
<evidence type="ECO:0000256" key="5">
    <source>
        <dbReference type="ARBA" id="ARBA00022840"/>
    </source>
</evidence>
<comment type="similarity">
    <text evidence="9">Belongs to the ABC transporter superfamily. Lipid exporter (TC 3.A.1.106) family.</text>
</comment>
<evidence type="ECO:0000256" key="11">
    <source>
        <dbReference type="SAM" id="Phobius"/>
    </source>
</evidence>
<feature type="domain" description="ABC transmembrane type-1" evidence="13">
    <location>
        <begin position="19"/>
        <end position="342"/>
    </location>
</feature>
<dbReference type="GO" id="GO:0005524">
    <property type="term" value="F:ATP binding"/>
    <property type="evidence" value="ECO:0007669"/>
    <property type="project" value="UniProtKB-KW"/>
</dbReference>
<keyword evidence="7 11" id="KW-0472">Membrane</keyword>
<dbReference type="InterPro" id="IPR017871">
    <property type="entry name" value="ABC_transporter-like_CS"/>
</dbReference>
<dbReference type="CDD" id="cd18547">
    <property type="entry name" value="ABC_6TM_Tm288_like"/>
    <property type="match status" value="1"/>
</dbReference>
<comment type="subcellular location">
    <subcellularLocation>
        <location evidence="1">Cell membrane</location>
        <topology evidence="1">Multi-pass membrane protein</topology>
    </subcellularLocation>
</comment>
<dbReference type="Gene3D" id="1.20.1560.10">
    <property type="entry name" value="ABC transporter type 1, transmembrane domain"/>
    <property type="match status" value="1"/>
</dbReference>
<protein>
    <recommendedName>
        <fullName evidence="10">Fatty acid ABC transporter ATP-binding/permease protein</fullName>
    </recommendedName>
</protein>
<organism evidence="14 15">
    <name type="scientific">Cryptosporangium arvum DSM 44712</name>
    <dbReference type="NCBI Taxonomy" id="927661"/>
    <lineage>
        <taxon>Bacteria</taxon>
        <taxon>Bacillati</taxon>
        <taxon>Actinomycetota</taxon>
        <taxon>Actinomycetes</taxon>
        <taxon>Cryptosporangiales</taxon>
        <taxon>Cryptosporangiaceae</taxon>
        <taxon>Cryptosporangium</taxon>
    </lineage>
</organism>
<accession>A0A010Z411</accession>
<dbReference type="FunFam" id="3.40.50.300:FF:000287">
    <property type="entry name" value="Multidrug ABC transporter ATP-binding protein"/>
    <property type="match status" value="1"/>
</dbReference>
<dbReference type="InterPro" id="IPR003593">
    <property type="entry name" value="AAA+_ATPase"/>
</dbReference>
<dbReference type="InterPro" id="IPR027417">
    <property type="entry name" value="P-loop_NTPase"/>
</dbReference>
<keyword evidence="4" id="KW-0547">Nucleotide-binding</keyword>
<dbReference type="OrthoDB" id="9806127at2"/>
<dbReference type="SUPFAM" id="SSF52540">
    <property type="entry name" value="P-loop containing nucleoside triphosphate hydrolases"/>
    <property type="match status" value="1"/>
</dbReference>
<dbReference type="GO" id="GO:0005886">
    <property type="term" value="C:plasma membrane"/>
    <property type="evidence" value="ECO:0007669"/>
    <property type="project" value="UniProtKB-SubCell"/>
</dbReference>
<feature type="transmembrane region" description="Helical" evidence="11">
    <location>
        <begin position="175"/>
        <end position="193"/>
    </location>
</feature>
<dbReference type="PROSITE" id="PS50893">
    <property type="entry name" value="ABC_TRANSPORTER_2"/>
    <property type="match status" value="1"/>
</dbReference>
<dbReference type="GO" id="GO:0016887">
    <property type="term" value="F:ATP hydrolysis activity"/>
    <property type="evidence" value="ECO:0007669"/>
    <property type="project" value="InterPro"/>
</dbReference>
<dbReference type="SMART" id="SM00382">
    <property type="entry name" value="AAA"/>
    <property type="match status" value="1"/>
</dbReference>
<keyword evidence="2" id="KW-0813">Transport</keyword>
<dbReference type="RefSeq" id="WP_035851719.1">
    <property type="nucleotide sequence ID" value="NZ_KK073874.1"/>
</dbReference>
<evidence type="ECO:0000313" key="14">
    <source>
        <dbReference type="EMBL" id="EXG82128.1"/>
    </source>
</evidence>
<reference evidence="14 15" key="1">
    <citation type="submission" date="2013-07" db="EMBL/GenBank/DDBJ databases">
        <authorList>
            <consortium name="DOE Joint Genome Institute"/>
            <person name="Eisen J."/>
            <person name="Huntemann M."/>
            <person name="Han J."/>
            <person name="Chen A."/>
            <person name="Kyrpides N."/>
            <person name="Mavromatis K."/>
            <person name="Markowitz V."/>
            <person name="Palaniappan K."/>
            <person name="Ivanova N."/>
            <person name="Schaumberg A."/>
            <person name="Pati A."/>
            <person name="Liolios K."/>
            <person name="Nordberg H.P."/>
            <person name="Cantor M.N."/>
            <person name="Hua S.X."/>
            <person name="Woyke T."/>
        </authorList>
    </citation>
    <scope>NUCLEOTIDE SEQUENCE [LARGE SCALE GENOMIC DNA]</scope>
    <source>
        <strain evidence="14 15">DSM 44712</strain>
    </source>
</reference>
<dbReference type="EMBL" id="JFBT01000001">
    <property type="protein sequence ID" value="EXG82128.1"/>
    <property type="molecule type" value="Genomic_DNA"/>
</dbReference>
<evidence type="ECO:0000256" key="8">
    <source>
        <dbReference type="ARBA" id="ARBA00055053"/>
    </source>
</evidence>
<dbReference type="Pfam" id="PF00664">
    <property type="entry name" value="ABC_membrane"/>
    <property type="match status" value="1"/>
</dbReference>
<dbReference type="Gene3D" id="3.40.50.300">
    <property type="entry name" value="P-loop containing nucleotide triphosphate hydrolases"/>
    <property type="match status" value="1"/>
</dbReference>
<evidence type="ECO:0000313" key="15">
    <source>
        <dbReference type="Proteomes" id="UP000021053"/>
    </source>
</evidence>
<keyword evidence="6 11" id="KW-1133">Transmembrane helix</keyword>
<name>A0A010Z411_9ACTN</name>
<dbReference type="PATRIC" id="fig|927661.3.peg.3227"/>
<dbReference type="InterPro" id="IPR036640">
    <property type="entry name" value="ABC1_TM_sf"/>
</dbReference>
<evidence type="ECO:0000256" key="4">
    <source>
        <dbReference type="ARBA" id="ARBA00022741"/>
    </source>
</evidence>
<keyword evidence="15" id="KW-1185">Reference proteome</keyword>
<dbReference type="PROSITE" id="PS00211">
    <property type="entry name" value="ABC_TRANSPORTER_1"/>
    <property type="match status" value="1"/>
</dbReference>
<evidence type="ECO:0000259" key="13">
    <source>
        <dbReference type="PROSITE" id="PS50929"/>
    </source>
</evidence>
<dbReference type="GO" id="GO:0015421">
    <property type="term" value="F:ABC-type oligopeptide transporter activity"/>
    <property type="evidence" value="ECO:0007669"/>
    <property type="project" value="TreeGrafter"/>
</dbReference>
<evidence type="ECO:0000256" key="2">
    <source>
        <dbReference type="ARBA" id="ARBA00022448"/>
    </source>
</evidence>
<proteinExistence type="inferred from homology"/>
<dbReference type="InterPro" id="IPR003439">
    <property type="entry name" value="ABC_transporter-like_ATP-bd"/>
</dbReference>
<dbReference type="AlphaFoldDB" id="A0A010Z411"/>
<sequence length="625" mass="66610">MSPARRLLRMLRPFRPAVLVIITFGLLSAVLNLVGPLLMGRATDLVVAGYLSRGLPSGTTSAEAIAALRAQNRDSLAAVLSTVDFAPGAGIDLAAVGRLLGLTLVLMVAASVLTAVRDRLTARIVQRVAAGLRRDVARKLTRLPLSYFDGHPRGELLSRVTNDVDNFQQVVQQGVGQLIGAAFSIVAVIAVMFALSPLLAVLVLAGTPLSIAVMTLISKRSQPRFDAQWAATGALNAHIEDIYSGHALVVGYDRRDLAAEAFDRHNDAMRLAGARARFLSGTLEPVMTFAGNLNYVLVAVVGALRVASGSLSIGSVQAFIQFAWQFNQPVGQLAAIAAQLQSGLASAARVFELLDTPEQSPDPWPPVVPGPTVGRVEFDRIAFRYSPDTPLIESLSLVARPGQTVAIVGPTGAGKTTLGNLLMRFYEPTAGRVLLDGTDIRDLTRDDLRSRIGLVSQDVWLTRGTVAENIAFGRPDASRADVVTAAEATCVDQFVRGLPDGYDTRLDDEHTTLSAGEKQLVTVARAYLARPAILILDEATSSVDTRTEVLIQRALRSLRAGRTTFVVAHRLSTIRDADVIVVMDAGRIVEIGAHNELVAAGGRYARLYATGTAAPLEEDGGADER</sequence>